<protein>
    <submittedName>
        <fullName evidence="4 6">Uncharacterized protein LOC101496603</fullName>
    </submittedName>
    <submittedName>
        <fullName evidence="5">Uncharacterized protein LOC101496923</fullName>
    </submittedName>
</protein>
<feature type="compositionally biased region" description="Low complexity" evidence="1">
    <location>
        <begin position="1"/>
        <end position="23"/>
    </location>
</feature>
<evidence type="ECO:0000313" key="6">
    <source>
        <dbReference type="RefSeq" id="XP_027187411.1"/>
    </source>
</evidence>
<dbReference type="KEGG" id="cam:101496603"/>
<dbReference type="GeneID" id="101496603"/>
<dbReference type="AlphaFoldDB" id="A0A1S2XN24"/>
<keyword evidence="3" id="KW-1185">Reference proteome</keyword>
<reference evidence="4 5" key="2">
    <citation type="submission" date="2025-04" db="UniProtKB">
        <authorList>
            <consortium name="RefSeq"/>
        </authorList>
    </citation>
    <scope>IDENTIFICATION</scope>
    <source>
        <tissue evidence="4 5">Etiolated seedlings</tissue>
    </source>
</reference>
<feature type="region of interest" description="Disordered" evidence="1">
    <location>
        <begin position="80"/>
        <end position="107"/>
    </location>
</feature>
<evidence type="ECO:0000256" key="2">
    <source>
        <dbReference type="SAM" id="Phobius"/>
    </source>
</evidence>
<dbReference type="RefSeq" id="XP_004490809.1">
    <property type="nucleotide sequence ID" value="XM_004490752.3"/>
</dbReference>
<keyword evidence="2" id="KW-0812">Transmembrane</keyword>
<gene>
    <name evidence="4 6" type="primary">LOC101496603</name>
    <name evidence="5" type="synonym">LOC101496923</name>
</gene>
<reference evidence="3" key="1">
    <citation type="journal article" date="2013" name="Nat. Biotechnol.">
        <title>Draft genome sequence of chickpea (Cicer arietinum) provides a resource for trait improvement.</title>
        <authorList>
            <person name="Varshney R.K."/>
            <person name="Song C."/>
            <person name="Saxena R.K."/>
            <person name="Azam S."/>
            <person name="Yu S."/>
            <person name="Sharpe A.G."/>
            <person name="Cannon S."/>
            <person name="Baek J."/>
            <person name="Rosen B.D."/>
            <person name="Tar'an B."/>
            <person name="Millan T."/>
            <person name="Zhang X."/>
            <person name="Ramsay L.D."/>
            <person name="Iwata A."/>
            <person name="Wang Y."/>
            <person name="Nelson W."/>
            <person name="Farmer A.D."/>
            <person name="Gaur P.M."/>
            <person name="Soderlund C."/>
            <person name="Penmetsa R.V."/>
            <person name="Xu C."/>
            <person name="Bharti A.K."/>
            <person name="He W."/>
            <person name="Winter P."/>
            <person name="Zhao S."/>
            <person name="Hane J.K."/>
            <person name="Carrasquilla-Garcia N."/>
            <person name="Condie J.A."/>
            <person name="Upadhyaya H.D."/>
            <person name="Luo M.C."/>
            <person name="Thudi M."/>
            <person name="Gowda C.L."/>
            <person name="Singh N.P."/>
            <person name="Lichtenzveig J."/>
            <person name="Gali K.K."/>
            <person name="Rubio J."/>
            <person name="Nadarajan N."/>
            <person name="Dolezel J."/>
            <person name="Bansal K.C."/>
            <person name="Xu X."/>
            <person name="Edwards D."/>
            <person name="Zhang G."/>
            <person name="Kahl G."/>
            <person name="Gil J."/>
            <person name="Singh K.B."/>
            <person name="Datta S.K."/>
            <person name="Jackson S.A."/>
            <person name="Wang J."/>
            <person name="Cook D.R."/>
        </authorList>
    </citation>
    <scope>NUCLEOTIDE SEQUENCE [LARGE SCALE GENOMIC DNA]</scope>
    <source>
        <strain evidence="3">cv. CDC Frontier</strain>
    </source>
</reference>
<dbReference type="PaxDb" id="3827-XP_004490809.1"/>
<accession>A0A1S2XN24</accession>
<feature type="compositionally biased region" description="Polar residues" evidence="1">
    <location>
        <begin position="84"/>
        <end position="95"/>
    </location>
</feature>
<organism evidence="3 4">
    <name type="scientific">Cicer arietinum</name>
    <name type="common">Chickpea</name>
    <name type="synonym">Garbanzo</name>
    <dbReference type="NCBI Taxonomy" id="3827"/>
    <lineage>
        <taxon>Eukaryota</taxon>
        <taxon>Viridiplantae</taxon>
        <taxon>Streptophyta</taxon>
        <taxon>Embryophyta</taxon>
        <taxon>Tracheophyta</taxon>
        <taxon>Spermatophyta</taxon>
        <taxon>Magnoliopsida</taxon>
        <taxon>eudicotyledons</taxon>
        <taxon>Gunneridae</taxon>
        <taxon>Pentapetalae</taxon>
        <taxon>rosids</taxon>
        <taxon>fabids</taxon>
        <taxon>Fabales</taxon>
        <taxon>Fabaceae</taxon>
        <taxon>Papilionoideae</taxon>
        <taxon>50 kb inversion clade</taxon>
        <taxon>NPAAA clade</taxon>
        <taxon>Hologalegina</taxon>
        <taxon>IRL clade</taxon>
        <taxon>Cicereae</taxon>
        <taxon>Cicer</taxon>
    </lineage>
</organism>
<evidence type="ECO:0000256" key="1">
    <source>
        <dbReference type="SAM" id="MobiDB-lite"/>
    </source>
</evidence>
<proteinExistence type="predicted"/>
<sequence>MSFPNTTASPNTASPTTASPNTTVADPNFHHVTFQHPDLTILKHHKPKWPLPVILAATAVAAMLMAVLIYWARKMRAAPAEEAPTQSAPASSSLSVDGAGRGRGYTHGSTSVIDSHFGI</sequence>
<dbReference type="GeneID" id="101496923"/>
<dbReference type="RefSeq" id="XP_004490810.1">
    <property type="nucleotide sequence ID" value="XM_004490753.3"/>
</dbReference>
<evidence type="ECO:0000313" key="4">
    <source>
        <dbReference type="RefSeq" id="XP_004490809.1"/>
    </source>
</evidence>
<dbReference type="Proteomes" id="UP000087171">
    <property type="component" value="Chromosome Ca2"/>
</dbReference>
<dbReference type="RefSeq" id="XP_027187411.1">
    <property type="nucleotide sequence ID" value="XM_027331610.1"/>
</dbReference>
<evidence type="ECO:0000313" key="5">
    <source>
        <dbReference type="RefSeq" id="XP_004490810.1"/>
    </source>
</evidence>
<feature type="transmembrane region" description="Helical" evidence="2">
    <location>
        <begin position="49"/>
        <end position="71"/>
    </location>
</feature>
<name>A0A1S2XN24_CICAR</name>
<keyword evidence="2" id="KW-0472">Membrane</keyword>
<feature type="region of interest" description="Disordered" evidence="1">
    <location>
        <begin position="1"/>
        <end position="29"/>
    </location>
</feature>
<evidence type="ECO:0000313" key="3">
    <source>
        <dbReference type="Proteomes" id="UP000087171"/>
    </source>
</evidence>
<keyword evidence="2" id="KW-1133">Transmembrane helix</keyword>
<dbReference type="KEGG" id="cam:101496923"/>